<name>A0ACC3ABJ1_9EURO</name>
<evidence type="ECO:0000313" key="1">
    <source>
        <dbReference type="EMBL" id="KAJ9659048.1"/>
    </source>
</evidence>
<gene>
    <name evidence="1" type="ORF">H2198_003337</name>
</gene>
<organism evidence="1 2">
    <name type="scientific">Neophaeococcomyces mojaviensis</name>
    <dbReference type="NCBI Taxonomy" id="3383035"/>
    <lineage>
        <taxon>Eukaryota</taxon>
        <taxon>Fungi</taxon>
        <taxon>Dikarya</taxon>
        <taxon>Ascomycota</taxon>
        <taxon>Pezizomycotina</taxon>
        <taxon>Eurotiomycetes</taxon>
        <taxon>Chaetothyriomycetidae</taxon>
        <taxon>Chaetothyriales</taxon>
        <taxon>Chaetothyriales incertae sedis</taxon>
        <taxon>Neophaeococcomyces</taxon>
    </lineage>
</organism>
<evidence type="ECO:0000313" key="2">
    <source>
        <dbReference type="Proteomes" id="UP001172386"/>
    </source>
</evidence>
<keyword evidence="2" id="KW-1185">Reference proteome</keyword>
<proteinExistence type="predicted"/>
<dbReference type="EMBL" id="JAPDRQ010000044">
    <property type="protein sequence ID" value="KAJ9659048.1"/>
    <property type="molecule type" value="Genomic_DNA"/>
</dbReference>
<sequence length="582" mass="66710">MTLLFLLPHGYTFARIHAFILIYRHYGNPFFIYGTSYNILPEVTAANETARHKAYLAQKCAAEILSNDQKAHLERLVALMKQRKQAARHSNPDSPETWGPCESSKLSGNHGRNGLSSVPFANSILGRSKESLDARSTFHYLSHQVEVAQHVIRTERLESNSSNVSSWYTRRDEANDALQRIYALCSQGRVPWDTFTTLYRQLQEQNPIAGTVPGQQQVFGREWAASDGQIPTQRQASQSLGLVDPLNGQHVHPQFQPSGSALAHHKQQELQFQQQILQQQRQLLQDYQQQESLLTKAQNSVHPSRQNNLQLTTEQLQIEQDRRAFQSRLQQMELEAKILRNRAQGRRTAADMNDIESKALLPTMAVRLGENLWFAWAAWQKYWGWILQLLQNQLVGVGPKTEQLLVHQPMVRYRLKCWWVRQKQQQQQQQKAFQQQHRRSQQPSPWRSNNTLSTTENNINKTQKGTSDNPITLSNSPSPQLQYTWADPVYRPVPYPEFSGQRNEPLLADRQIPPQTQTIRKDGLGIQSVSLEGLSPHMQNLIRHDNRERVGLLLEAGQSGSRRSSASTIVSSELEDYVDDEE</sequence>
<protein>
    <submittedName>
        <fullName evidence="1">Uncharacterized protein</fullName>
    </submittedName>
</protein>
<reference evidence="1" key="1">
    <citation type="submission" date="2022-10" db="EMBL/GenBank/DDBJ databases">
        <title>Culturing micro-colonial fungi from biological soil crusts in the Mojave desert and describing Neophaeococcomyces mojavensis, and introducing the new genera and species Taxawa tesnikishii.</title>
        <authorList>
            <person name="Kurbessoian T."/>
            <person name="Stajich J.E."/>
        </authorList>
    </citation>
    <scope>NUCLEOTIDE SEQUENCE</scope>
    <source>
        <strain evidence="1">JES_112</strain>
    </source>
</reference>
<accession>A0ACC3ABJ1</accession>
<comment type="caution">
    <text evidence="1">The sequence shown here is derived from an EMBL/GenBank/DDBJ whole genome shotgun (WGS) entry which is preliminary data.</text>
</comment>
<dbReference type="Proteomes" id="UP001172386">
    <property type="component" value="Unassembled WGS sequence"/>
</dbReference>